<evidence type="ECO:0000313" key="2">
    <source>
        <dbReference type="EMBL" id="KAJ2776365.1"/>
    </source>
</evidence>
<reference evidence="2" key="1">
    <citation type="submission" date="2022-07" db="EMBL/GenBank/DDBJ databases">
        <title>Phylogenomic reconstructions and comparative analyses of Kickxellomycotina fungi.</title>
        <authorList>
            <person name="Reynolds N.K."/>
            <person name="Stajich J.E."/>
            <person name="Barry K."/>
            <person name="Grigoriev I.V."/>
            <person name="Crous P."/>
            <person name="Smith M.E."/>
        </authorList>
    </citation>
    <scope>NUCLEOTIDE SEQUENCE</scope>
    <source>
        <strain evidence="2">BCRC 34489</strain>
    </source>
</reference>
<sequence length="51" mass="5417">MQFSYFAIFAVLATIAMAAPSPCQKRVATEPAATHTRDKGLGLGLDLSVHL</sequence>
<keyword evidence="1" id="KW-0732">Signal</keyword>
<organism evidence="2 3">
    <name type="scientific">Coemansia interrupta</name>
    <dbReference type="NCBI Taxonomy" id="1126814"/>
    <lineage>
        <taxon>Eukaryota</taxon>
        <taxon>Fungi</taxon>
        <taxon>Fungi incertae sedis</taxon>
        <taxon>Zoopagomycota</taxon>
        <taxon>Kickxellomycotina</taxon>
        <taxon>Kickxellomycetes</taxon>
        <taxon>Kickxellales</taxon>
        <taxon>Kickxellaceae</taxon>
        <taxon>Coemansia</taxon>
    </lineage>
</organism>
<name>A0A9W8H8A2_9FUNG</name>
<accession>A0A9W8H8A2</accession>
<feature type="signal peptide" evidence="1">
    <location>
        <begin position="1"/>
        <end position="18"/>
    </location>
</feature>
<dbReference type="Proteomes" id="UP001140172">
    <property type="component" value="Unassembled WGS sequence"/>
</dbReference>
<evidence type="ECO:0000256" key="1">
    <source>
        <dbReference type="SAM" id="SignalP"/>
    </source>
</evidence>
<keyword evidence="3" id="KW-1185">Reference proteome</keyword>
<protein>
    <submittedName>
        <fullName evidence="2">Uncharacterized protein</fullName>
    </submittedName>
</protein>
<dbReference type="EMBL" id="JANBUM010000500">
    <property type="protein sequence ID" value="KAJ2776365.1"/>
    <property type="molecule type" value="Genomic_DNA"/>
</dbReference>
<gene>
    <name evidence="2" type="ORF">GGI15_004871</name>
</gene>
<evidence type="ECO:0000313" key="3">
    <source>
        <dbReference type="Proteomes" id="UP001140172"/>
    </source>
</evidence>
<comment type="caution">
    <text evidence="2">The sequence shown here is derived from an EMBL/GenBank/DDBJ whole genome shotgun (WGS) entry which is preliminary data.</text>
</comment>
<feature type="chain" id="PRO_5040726486" evidence="1">
    <location>
        <begin position="19"/>
        <end position="51"/>
    </location>
</feature>
<proteinExistence type="predicted"/>
<dbReference type="AlphaFoldDB" id="A0A9W8H8A2"/>